<organism evidence="3 4">
    <name type="scientific">Volvox africanus</name>
    <dbReference type="NCBI Taxonomy" id="51714"/>
    <lineage>
        <taxon>Eukaryota</taxon>
        <taxon>Viridiplantae</taxon>
        <taxon>Chlorophyta</taxon>
        <taxon>core chlorophytes</taxon>
        <taxon>Chlorophyceae</taxon>
        <taxon>CS clade</taxon>
        <taxon>Chlamydomonadales</taxon>
        <taxon>Volvocaceae</taxon>
        <taxon>Volvox</taxon>
    </lineage>
</organism>
<sequence>PSPSTDGSVNVESSPRPVPTPRSDTSPPSPPSLASPPPLPSLLSPPSPPSPSNDGSVNVENSPPLAPIPHYFSLSPPPPEKQTTLLLQRPPIYEVLVAAPPLIEEIGNARGNGTGNSSTQSTGGDIRFGSPPGAATGDGGTGKGSVAGAVVGGIGALTVLAVMAVGVLLRRKRKNFTPESGLMSDLMDEGPAPPALSAGPAIIAVNAAVASQALLDARP</sequence>
<gene>
    <name evidence="3" type="ORF">VaNZ11_012033</name>
</gene>
<keyword evidence="2" id="KW-0472">Membrane</keyword>
<dbReference type="EMBL" id="BSDZ01000078">
    <property type="protein sequence ID" value="GLI67778.1"/>
    <property type="molecule type" value="Genomic_DNA"/>
</dbReference>
<keyword evidence="4" id="KW-1185">Reference proteome</keyword>
<feature type="compositionally biased region" description="Pro residues" evidence="1">
    <location>
        <begin position="27"/>
        <end position="51"/>
    </location>
</feature>
<keyword evidence="2" id="KW-0812">Transmembrane</keyword>
<feature type="non-terminal residue" evidence="3">
    <location>
        <position position="219"/>
    </location>
</feature>
<dbReference type="Proteomes" id="UP001165090">
    <property type="component" value="Unassembled WGS sequence"/>
</dbReference>
<keyword evidence="2" id="KW-1133">Transmembrane helix</keyword>
<evidence type="ECO:0000256" key="2">
    <source>
        <dbReference type="SAM" id="Phobius"/>
    </source>
</evidence>
<feature type="compositionally biased region" description="Low complexity" evidence="1">
    <location>
        <begin position="115"/>
        <end position="124"/>
    </location>
</feature>
<protein>
    <submittedName>
        <fullName evidence="3">Uncharacterized protein</fullName>
    </submittedName>
</protein>
<feature type="region of interest" description="Disordered" evidence="1">
    <location>
        <begin position="108"/>
        <end position="143"/>
    </location>
</feature>
<feature type="transmembrane region" description="Helical" evidence="2">
    <location>
        <begin position="146"/>
        <end position="169"/>
    </location>
</feature>
<accession>A0ABQ5SEA6</accession>
<evidence type="ECO:0000256" key="1">
    <source>
        <dbReference type="SAM" id="MobiDB-lite"/>
    </source>
</evidence>
<dbReference type="CDD" id="cd12087">
    <property type="entry name" value="TM_EGFR-like"/>
    <property type="match status" value="1"/>
</dbReference>
<evidence type="ECO:0000313" key="3">
    <source>
        <dbReference type="EMBL" id="GLI67778.1"/>
    </source>
</evidence>
<name>A0ABQ5SEA6_9CHLO</name>
<reference evidence="3 4" key="1">
    <citation type="journal article" date="2023" name="IScience">
        <title>Expanded male sex-determining region conserved during the evolution of homothallism in the green alga Volvox.</title>
        <authorList>
            <person name="Yamamoto K."/>
            <person name="Matsuzaki R."/>
            <person name="Mahakham W."/>
            <person name="Heman W."/>
            <person name="Sekimoto H."/>
            <person name="Kawachi M."/>
            <person name="Minakuchi Y."/>
            <person name="Toyoda A."/>
            <person name="Nozaki H."/>
        </authorList>
    </citation>
    <scope>NUCLEOTIDE SEQUENCE [LARGE SCALE GENOMIC DNA]</scope>
    <source>
        <strain evidence="3 4">NIES-4468</strain>
    </source>
</reference>
<feature type="non-terminal residue" evidence="3">
    <location>
        <position position="1"/>
    </location>
</feature>
<feature type="region of interest" description="Disordered" evidence="1">
    <location>
        <begin position="1"/>
        <end position="83"/>
    </location>
</feature>
<evidence type="ECO:0000313" key="4">
    <source>
        <dbReference type="Proteomes" id="UP001165090"/>
    </source>
</evidence>
<feature type="compositionally biased region" description="Polar residues" evidence="1">
    <location>
        <begin position="1"/>
        <end position="12"/>
    </location>
</feature>
<comment type="caution">
    <text evidence="3">The sequence shown here is derived from an EMBL/GenBank/DDBJ whole genome shotgun (WGS) entry which is preliminary data.</text>
</comment>
<proteinExistence type="predicted"/>